<dbReference type="AlphaFoldDB" id="A0A914XW81"/>
<dbReference type="InterPro" id="IPR027417">
    <property type="entry name" value="P-loop_NTPase"/>
</dbReference>
<evidence type="ECO:0000313" key="4">
    <source>
        <dbReference type="WBParaSite" id="PSU_v2.g10790.t1"/>
    </source>
</evidence>
<keyword evidence="3" id="KW-1185">Reference proteome</keyword>
<dbReference type="Proteomes" id="UP000887577">
    <property type="component" value="Unplaced"/>
</dbReference>
<name>A0A914XW81_9BILA</name>
<proteinExistence type="predicted"/>
<organism evidence="3 4">
    <name type="scientific">Panagrolaimus superbus</name>
    <dbReference type="NCBI Taxonomy" id="310955"/>
    <lineage>
        <taxon>Eukaryota</taxon>
        <taxon>Metazoa</taxon>
        <taxon>Ecdysozoa</taxon>
        <taxon>Nematoda</taxon>
        <taxon>Chromadorea</taxon>
        <taxon>Rhabditida</taxon>
        <taxon>Tylenchina</taxon>
        <taxon>Panagrolaimomorpha</taxon>
        <taxon>Panagrolaimoidea</taxon>
        <taxon>Panagrolaimidae</taxon>
        <taxon>Panagrolaimus</taxon>
    </lineage>
</organism>
<feature type="compositionally biased region" description="Gly residues" evidence="1">
    <location>
        <begin position="81"/>
        <end position="90"/>
    </location>
</feature>
<reference evidence="4" key="1">
    <citation type="submission" date="2022-11" db="UniProtKB">
        <authorList>
            <consortium name="WormBaseParasite"/>
        </authorList>
    </citation>
    <scope>IDENTIFICATION</scope>
</reference>
<dbReference type="PANTHER" id="PTHR47958">
    <property type="entry name" value="ATP-DEPENDENT RNA HELICASE DBP3"/>
    <property type="match status" value="1"/>
</dbReference>
<feature type="compositionally biased region" description="Gly residues" evidence="1">
    <location>
        <begin position="124"/>
        <end position="140"/>
    </location>
</feature>
<evidence type="ECO:0000313" key="3">
    <source>
        <dbReference type="Proteomes" id="UP000887577"/>
    </source>
</evidence>
<protein>
    <submittedName>
        <fullName evidence="4">Helicase C-terminal domain-containing protein</fullName>
    </submittedName>
</protein>
<dbReference type="PROSITE" id="PS51194">
    <property type="entry name" value="HELICASE_CTER"/>
    <property type="match status" value="1"/>
</dbReference>
<dbReference type="InterPro" id="IPR001650">
    <property type="entry name" value="Helicase_C-like"/>
</dbReference>
<feature type="region of interest" description="Disordered" evidence="1">
    <location>
        <begin position="76"/>
        <end position="140"/>
    </location>
</feature>
<dbReference type="Pfam" id="PF00271">
    <property type="entry name" value="Helicase_C"/>
    <property type="match status" value="1"/>
</dbReference>
<feature type="domain" description="Helicase C-terminal" evidence="2">
    <location>
        <begin position="1"/>
        <end position="79"/>
    </location>
</feature>
<feature type="compositionally biased region" description="Gly residues" evidence="1">
    <location>
        <begin position="102"/>
        <end position="111"/>
    </location>
</feature>
<dbReference type="SUPFAM" id="SSF52540">
    <property type="entry name" value="P-loop containing nucleoside triphosphate hydrolases"/>
    <property type="match status" value="1"/>
</dbReference>
<dbReference type="Gene3D" id="3.40.50.300">
    <property type="entry name" value="P-loop containing nucleotide triphosphate hydrolases"/>
    <property type="match status" value="1"/>
</dbReference>
<accession>A0A914XW81</accession>
<evidence type="ECO:0000259" key="2">
    <source>
        <dbReference type="PROSITE" id="PS51194"/>
    </source>
</evidence>
<dbReference type="WBParaSite" id="PSU_v2.g10790.t1">
    <property type="protein sequence ID" value="PSU_v2.g10790.t1"/>
    <property type="gene ID" value="PSU_v2.g10790"/>
</dbReference>
<sequence length="140" mass="14954">MQHFLQGLLNVSDIKYVVNYDYPNNSEDYVHRIGRTGRRDNIGVSYTFFTQQNGPKARDLIKVLDEAKQVVPEELQKMAASGGGGAGSSRGRGRPPMKRDAGGYGGGGYGGSPSKRTRYDAGSSYGGQGRGGGFGGGSRW</sequence>
<evidence type="ECO:0000256" key="1">
    <source>
        <dbReference type="SAM" id="MobiDB-lite"/>
    </source>
</evidence>